<feature type="transmembrane region" description="Helical" evidence="6">
    <location>
        <begin position="171"/>
        <end position="190"/>
    </location>
</feature>
<feature type="transmembrane region" description="Helical" evidence="6">
    <location>
        <begin position="94"/>
        <end position="116"/>
    </location>
</feature>
<accession>A0A418YHM6</accession>
<dbReference type="GO" id="GO:0046872">
    <property type="term" value="F:metal ion binding"/>
    <property type="evidence" value="ECO:0007669"/>
    <property type="project" value="UniProtKB-KW"/>
</dbReference>
<keyword evidence="9" id="KW-1185">Reference proteome</keyword>
<feature type="domain" description="Cytochrome c-552/DMSO reductase-like haem-binding" evidence="7">
    <location>
        <begin position="217"/>
        <end position="513"/>
    </location>
</feature>
<evidence type="ECO:0000313" key="9">
    <source>
        <dbReference type="Proteomes" id="UP000283255"/>
    </source>
</evidence>
<sequence>MTRKSRNVFLIIHLVAIFAATAALLTGLRIASLSHTYLHWLSPVLPQGNMHKWHLLATTCFMVCVLAYFIFRLYQAKVTHSKAMRQPLAGFKKYHLWVNRFGYITVLGLICSGPLLWLQMWPVTMAQIHYYAALSLLLYLLLHSYVYVLQYGRLLIQRLLTPLVQPHSQRATAMALLLLAITSTGLYQLVTANNSQELKLLALTNTTPVHIDGQANEDFWQHAPSITIHTSGGANFIDGSTNVTIKAAANANESYFLFRWFDPTQSLQHLPLVKTPQGWKVQQNGFYHFDETEFYEDKFAVLLSKQCGHGGDNTTHLGLQPFADKPANWHGKGYHASLDGKVRDLWHWKAVRTDHKRQADDNHFGPLLQMRSGERRYTAGYHADGKESGGYVMNWQWYSPSTVTPKRLPNPDYLTQPHHAAFLPWFDSQPYQPELDHFPLGTQLPSVLYRSNQFEGDRGHVAAKGQWQQGYWTLEIARKHNTGSAHDVELANGTCLWVSAFDSSQTAHTRHQRAVQLHYPEQRDAAGAVEFAMATTPSKEWQ</sequence>
<reference evidence="8 9" key="2">
    <citation type="submission" date="2019-01" db="EMBL/GenBank/DDBJ databases">
        <title>Motilimonas pumilus sp. nov., isolated from the gut of sea cucumber (Apostichopus japonicus).</title>
        <authorList>
            <person name="Wang F.-Q."/>
            <person name="Ren L.-H."/>
            <person name="Lin Y.-W."/>
            <person name="Sun G.-H."/>
            <person name="Du Z.-J."/>
            <person name="Zhao J.-X."/>
            <person name="Liu X.-J."/>
            <person name="Liu L.-J."/>
        </authorList>
    </citation>
    <scope>NUCLEOTIDE SEQUENCE [LARGE SCALE GENOMIC DNA]</scope>
    <source>
        <strain evidence="8 9">PLHSC7-2</strain>
    </source>
</reference>
<dbReference type="Pfam" id="PF09459">
    <property type="entry name" value="EB_dh"/>
    <property type="match status" value="1"/>
</dbReference>
<organism evidence="8 9">
    <name type="scientific">Motilimonas pumila</name>
    <dbReference type="NCBI Taxonomy" id="2303987"/>
    <lineage>
        <taxon>Bacteria</taxon>
        <taxon>Pseudomonadati</taxon>
        <taxon>Pseudomonadota</taxon>
        <taxon>Gammaproteobacteria</taxon>
        <taxon>Alteromonadales</taxon>
        <taxon>Alteromonadales genera incertae sedis</taxon>
        <taxon>Motilimonas</taxon>
    </lineage>
</organism>
<feature type="transmembrane region" description="Helical" evidence="6">
    <location>
        <begin position="128"/>
        <end position="150"/>
    </location>
</feature>
<keyword evidence="5" id="KW-0408">Iron</keyword>
<comment type="caution">
    <text evidence="8">The sequence shown here is derived from an EMBL/GenBank/DDBJ whole genome shotgun (WGS) entry which is preliminary data.</text>
</comment>
<keyword evidence="6" id="KW-0472">Membrane</keyword>
<evidence type="ECO:0000313" key="8">
    <source>
        <dbReference type="EMBL" id="RJG49900.1"/>
    </source>
</evidence>
<evidence type="ECO:0000256" key="3">
    <source>
        <dbReference type="ARBA" id="ARBA00022723"/>
    </source>
</evidence>
<feature type="transmembrane region" description="Helical" evidence="6">
    <location>
        <begin position="53"/>
        <end position="74"/>
    </location>
</feature>
<dbReference type="SMART" id="SM00887">
    <property type="entry name" value="EB_dh"/>
    <property type="match status" value="1"/>
</dbReference>
<proteinExistence type="predicted"/>
<dbReference type="EMBL" id="QZCH01000003">
    <property type="protein sequence ID" value="RJG49900.1"/>
    <property type="molecule type" value="Genomic_DNA"/>
</dbReference>
<dbReference type="Gene3D" id="2.60.40.1190">
    <property type="match status" value="1"/>
</dbReference>
<keyword evidence="2" id="KW-0349">Heme</keyword>
<dbReference type="AlphaFoldDB" id="A0A418YHM6"/>
<evidence type="ECO:0000259" key="7">
    <source>
        <dbReference type="SMART" id="SM00887"/>
    </source>
</evidence>
<evidence type="ECO:0000256" key="6">
    <source>
        <dbReference type="SAM" id="Phobius"/>
    </source>
</evidence>
<dbReference type="CDD" id="cd09625">
    <property type="entry name" value="DOMON_like_cytochrome"/>
    <property type="match status" value="1"/>
</dbReference>
<keyword evidence="6" id="KW-1133">Transmembrane helix</keyword>
<feature type="transmembrane region" description="Helical" evidence="6">
    <location>
        <begin position="7"/>
        <end position="33"/>
    </location>
</feature>
<dbReference type="OrthoDB" id="5337932at2"/>
<keyword evidence="3" id="KW-0479">Metal-binding</keyword>
<evidence type="ECO:0000256" key="2">
    <source>
        <dbReference type="ARBA" id="ARBA00022617"/>
    </source>
</evidence>
<dbReference type="GO" id="GO:0020037">
    <property type="term" value="F:heme binding"/>
    <property type="evidence" value="ECO:0007669"/>
    <property type="project" value="InterPro"/>
</dbReference>
<keyword evidence="6" id="KW-0812">Transmembrane</keyword>
<evidence type="ECO:0000256" key="4">
    <source>
        <dbReference type="ARBA" id="ARBA00022982"/>
    </source>
</evidence>
<dbReference type="Proteomes" id="UP000283255">
    <property type="component" value="Unassembled WGS sequence"/>
</dbReference>
<evidence type="ECO:0000256" key="5">
    <source>
        <dbReference type="ARBA" id="ARBA00023004"/>
    </source>
</evidence>
<evidence type="ECO:0000256" key="1">
    <source>
        <dbReference type="ARBA" id="ARBA00022448"/>
    </source>
</evidence>
<gene>
    <name evidence="8" type="ORF">D1Z90_04445</name>
</gene>
<keyword evidence="1" id="KW-0813">Transport</keyword>
<reference evidence="8 9" key="1">
    <citation type="submission" date="2018-09" db="EMBL/GenBank/DDBJ databases">
        <authorList>
            <person name="Wang F."/>
        </authorList>
    </citation>
    <scope>NUCLEOTIDE SEQUENCE [LARGE SCALE GENOMIC DNA]</scope>
    <source>
        <strain evidence="8 9">PLHSC7-2</strain>
    </source>
</reference>
<name>A0A418YHM6_9GAMM</name>
<protein>
    <recommendedName>
        <fullName evidence="7">Cytochrome c-552/DMSO reductase-like haem-binding domain-containing protein</fullName>
    </recommendedName>
</protein>
<dbReference type="InterPro" id="IPR019020">
    <property type="entry name" value="Cyt-c552/DMSO_Rdtase_haem-bd"/>
</dbReference>
<keyword evidence="4" id="KW-0249">Electron transport</keyword>